<dbReference type="FunFam" id="3.30.70.330:FF:000097">
    <property type="entry name" value="U2 snRNP auxiliary factor large subunit"/>
    <property type="match status" value="1"/>
</dbReference>
<evidence type="ECO:0000256" key="2">
    <source>
        <dbReference type="ARBA" id="ARBA00022884"/>
    </source>
</evidence>
<evidence type="ECO:0000259" key="6">
    <source>
        <dbReference type="PROSITE" id="PS50102"/>
    </source>
</evidence>
<feature type="region of interest" description="Disordered" evidence="5">
    <location>
        <begin position="529"/>
        <end position="559"/>
    </location>
</feature>
<reference evidence="7" key="1">
    <citation type="submission" date="2022-07" db="EMBL/GenBank/DDBJ databases">
        <title>Evaluation of T. orientalis genome assembly methods using nanopore sequencing and analysis of variation between genomes.</title>
        <authorList>
            <person name="Yam J."/>
            <person name="Micallef M.L."/>
            <person name="Liu M."/>
            <person name="Djordjevic S.P."/>
            <person name="Bogema D.R."/>
            <person name="Jenkins C."/>
        </authorList>
    </citation>
    <scope>NUCLEOTIDE SEQUENCE</scope>
    <source>
        <strain evidence="7">Goon Nure</strain>
    </source>
</reference>
<feature type="compositionally biased region" description="Basic residues" evidence="5">
    <location>
        <begin position="12"/>
        <end position="35"/>
    </location>
</feature>
<protein>
    <submittedName>
        <fullName evidence="7">SnRNP splicing factor U2AF</fullName>
    </submittedName>
</protein>
<evidence type="ECO:0000256" key="3">
    <source>
        <dbReference type="ARBA" id="ARBA00023187"/>
    </source>
</evidence>
<dbReference type="SMART" id="SM00360">
    <property type="entry name" value="RRM"/>
    <property type="match status" value="2"/>
</dbReference>
<accession>A0A976MBG3</accession>
<gene>
    <name evidence="7" type="ORF">MACK_002258</name>
</gene>
<dbReference type="GO" id="GO:0008380">
    <property type="term" value="P:RNA splicing"/>
    <property type="evidence" value="ECO:0007669"/>
    <property type="project" value="UniProtKB-KW"/>
</dbReference>
<dbReference type="SUPFAM" id="SSF54928">
    <property type="entry name" value="RNA-binding domain, RBD"/>
    <property type="match status" value="2"/>
</dbReference>
<feature type="compositionally biased region" description="Basic and acidic residues" evidence="5">
    <location>
        <begin position="1"/>
        <end position="11"/>
    </location>
</feature>
<feature type="region of interest" description="Disordered" evidence="5">
    <location>
        <begin position="297"/>
        <end position="322"/>
    </location>
</feature>
<dbReference type="Gene3D" id="3.30.70.330">
    <property type="match status" value="2"/>
</dbReference>
<feature type="region of interest" description="Disordered" evidence="5">
    <location>
        <begin position="1"/>
        <end position="90"/>
    </location>
</feature>
<proteinExistence type="predicted"/>
<feature type="domain" description="RRM" evidence="6">
    <location>
        <begin position="388"/>
        <end position="486"/>
    </location>
</feature>
<organism evidence="7 8">
    <name type="scientific">Theileria orientalis</name>
    <dbReference type="NCBI Taxonomy" id="68886"/>
    <lineage>
        <taxon>Eukaryota</taxon>
        <taxon>Sar</taxon>
        <taxon>Alveolata</taxon>
        <taxon>Apicomplexa</taxon>
        <taxon>Aconoidasida</taxon>
        <taxon>Piroplasmida</taxon>
        <taxon>Theileriidae</taxon>
        <taxon>Theileria</taxon>
    </lineage>
</organism>
<dbReference type="InterPro" id="IPR012677">
    <property type="entry name" value="Nucleotide-bd_a/b_plait_sf"/>
</dbReference>
<keyword evidence="1" id="KW-0507">mRNA processing</keyword>
<evidence type="ECO:0000256" key="1">
    <source>
        <dbReference type="ARBA" id="ARBA00022664"/>
    </source>
</evidence>
<name>A0A976MBG3_THEOR</name>
<dbReference type="InterPro" id="IPR000504">
    <property type="entry name" value="RRM_dom"/>
</dbReference>
<evidence type="ECO:0000256" key="4">
    <source>
        <dbReference type="PROSITE-ProRule" id="PRU00176"/>
    </source>
</evidence>
<dbReference type="CDD" id="cd12232">
    <property type="entry name" value="RRM3_U2AF65"/>
    <property type="match status" value="1"/>
</dbReference>
<dbReference type="CDD" id="cd12230">
    <property type="entry name" value="RRM1_U2AF65"/>
    <property type="match status" value="1"/>
</dbReference>
<evidence type="ECO:0000256" key="5">
    <source>
        <dbReference type="SAM" id="MobiDB-lite"/>
    </source>
</evidence>
<keyword evidence="3" id="KW-0508">mRNA splicing</keyword>
<sequence length="559" mass="62985">MSSSRSRDRRSSHSRRSRDRSRGRSRDRHRHKHRRERSEQREGHRERHLSRERGRESSRSRRSRDRYGNTGRHDHDYRNRRNYRYDSPPKLDAKKQFGLANYTSIHTIGSETSGLDPLATRPYREIYIGNIPPVGDIAILLDIINQALISVNGTSMPGNPCLKGWISSDGHYAFIELRTMEEASNCMQLTGLNIMGHNIKVNRPKTYDSELLSKAPSPTVPTLDPSLLAMGLQALKSAREQIVAASDVLAAEKAKVMTDRLCIVDIPPEVDNQTVINLVHSMGQVKYTYFVDEPTGSANTKSSSNLGRSVGENNGSASCSKESGANKKVFLFEYLNIDHQKKAMEEIPKMNYRLILAIDAVTQGMIAPEYIKRQLESCAIMRPEVPTRALLLGNLVSKEELDDDAEYVDIIDDVKTECEDYGVVLRLELPRVPKGLSEEEMKSFDESSVGSAFVLFSTVDGASKARKVLDGRKFGNRTVKAHFFSELYFLTGKFGNPRPNYHKEHSSIYNTQIVSDPNSAADILYELENPNSGKKSESNEENKELNGNINDLTKEVETN</sequence>
<dbReference type="GO" id="GO:0006397">
    <property type="term" value="P:mRNA processing"/>
    <property type="evidence" value="ECO:0007669"/>
    <property type="project" value="UniProtKB-KW"/>
</dbReference>
<dbReference type="GO" id="GO:0003723">
    <property type="term" value="F:RNA binding"/>
    <property type="evidence" value="ECO:0007669"/>
    <property type="project" value="UniProtKB-UniRule"/>
</dbReference>
<feature type="compositionally biased region" description="Basic and acidic residues" evidence="5">
    <location>
        <begin position="534"/>
        <end position="544"/>
    </location>
</feature>
<evidence type="ECO:0000313" key="7">
    <source>
        <dbReference type="EMBL" id="UKK01444.1"/>
    </source>
</evidence>
<dbReference type="PANTHER" id="PTHR23139">
    <property type="entry name" value="RNA-BINDING PROTEIN"/>
    <property type="match status" value="1"/>
</dbReference>
<dbReference type="InterPro" id="IPR035979">
    <property type="entry name" value="RBD_domain_sf"/>
</dbReference>
<feature type="compositionally biased region" description="Basic and acidic residues" evidence="5">
    <location>
        <begin position="36"/>
        <end position="90"/>
    </location>
</feature>
<dbReference type="Proteomes" id="UP000244811">
    <property type="component" value="Chromosome 3"/>
</dbReference>
<dbReference type="AlphaFoldDB" id="A0A976MBG3"/>
<keyword evidence="2 4" id="KW-0694">RNA-binding</keyword>
<dbReference type="PROSITE" id="PS50102">
    <property type="entry name" value="RRM"/>
    <property type="match status" value="1"/>
</dbReference>
<evidence type="ECO:0000313" key="8">
    <source>
        <dbReference type="Proteomes" id="UP000244811"/>
    </source>
</evidence>
<dbReference type="EMBL" id="CP056070">
    <property type="protein sequence ID" value="UKK01444.1"/>
    <property type="molecule type" value="Genomic_DNA"/>
</dbReference>